<reference evidence="8 9" key="1">
    <citation type="submission" date="2019-07" db="EMBL/GenBank/DDBJ databases">
        <title>Draft genome assembly of a fouling barnacle, Amphibalanus amphitrite (Darwin, 1854): The first reference genome for Thecostraca.</title>
        <authorList>
            <person name="Kim W."/>
        </authorList>
    </citation>
    <scope>NUCLEOTIDE SEQUENCE [LARGE SCALE GENOMIC DNA]</scope>
    <source>
        <strain evidence="8">SNU_AA5</strain>
        <tissue evidence="8">Soma without cirri and trophi</tissue>
    </source>
</reference>
<name>A0A6A4WP96_AMPAM</name>
<evidence type="ECO:0000313" key="8">
    <source>
        <dbReference type="EMBL" id="KAF0304442.1"/>
    </source>
</evidence>
<keyword evidence="2 4" id="KW-1015">Disulfide bond</keyword>
<dbReference type="CDD" id="cd00041">
    <property type="entry name" value="CUB"/>
    <property type="match status" value="1"/>
</dbReference>
<dbReference type="InterPro" id="IPR036055">
    <property type="entry name" value="LDL_receptor-like_sf"/>
</dbReference>
<dbReference type="SMART" id="SM00042">
    <property type="entry name" value="CUB"/>
    <property type="match status" value="1"/>
</dbReference>
<feature type="domain" description="CUB" evidence="7">
    <location>
        <begin position="182"/>
        <end position="308"/>
    </location>
</feature>
<dbReference type="FunFam" id="2.60.120.290:FF:000013">
    <property type="entry name" value="Membrane frizzled-related protein"/>
    <property type="match status" value="1"/>
</dbReference>
<dbReference type="InterPro" id="IPR000859">
    <property type="entry name" value="CUB_dom"/>
</dbReference>
<dbReference type="SUPFAM" id="SSF57424">
    <property type="entry name" value="LDL receptor-like module"/>
    <property type="match status" value="1"/>
</dbReference>
<keyword evidence="1" id="KW-0677">Repeat</keyword>
<dbReference type="PROSITE" id="PS01180">
    <property type="entry name" value="CUB"/>
    <property type="match status" value="2"/>
</dbReference>
<organism evidence="8 9">
    <name type="scientific">Amphibalanus amphitrite</name>
    <name type="common">Striped barnacle</name>
    <name type="synonym">Balanus amphitrite</name>
    <dbReference type="NCBI Taxonomy" id="1232801"/>
    <lineage>
        <taxon>Eukaryota</taxon>
        <taxon>Metazoa</taxon>
        <taxon>Ecdysozoa</taxon>
        <taxon>Arthropoda</taxon>
        <taxon>Crustacea</taxon>
        <taxon>Multicrustacea</taxon>
        <taxon>Cirripedia</taxon>
        <taxon>Thoracica</taxon>
        <taxon>Thoracicalcarea</taxon>
        <taxon>Balanomorpha</taxon>
        <taxon>Balanoidea</taxon>
        <taxon>Balanidae</taxon>
        <taxon>Amphibalaninae</taxon>
        <taxon>Amphibalanus</taxon>
    </lineage>
</organism>
<dbReference type="Gene3D" id="2.60.120.290">
    <property type="entry name" value="Spermadhesin, CUB domain"/>
    <property type="match status" value="2"/>
</dbReference>
<dbReference type="Pfam" id="PF00431">
    <property type="entry name" value="CUB"/>
    <property type="match status" value="2"/>
</dbReference>
<protein>
    <submittedName>
        <fullName evidence="8">Neuropilin and tolloid-like protein 2</fullName>
    </submittedName>
</protein>
<feature type="disulfide bond" evidence="4">
    <location>
        <begin position="319"/>
        <end position="331"/>
    </location>
</feature>
<accession>A0A6A4WP96</accession>
<feature type="transmembrane region" description="Helical" evidence="6">
    <location>
        <begin position="370"/>
        <end position="392"/>
    </location>
</feature>
<dbReference type="Proteomes" id="UP000440578">
    <property type="component" value="Unassembled WGS sequence"/>
</dbReference>
<dbReference type="AlphaFoldDB" id="A0A6A4WP96"/>
<dbReference type="CDD" id="cd00112">
    <property type="entry name" value="LDLa"/>
    <property type="match status" value="1"/>
</dbReference>
<feature type="disulfide bond" evidence="4">
    <location>
        <begin position="338"/>
        <end position="353"/>
    </location>
</feature>
<gene>
    <name evidence="8" type="primary">Neto2_0</name>
    <name evidence="8" type="ORF">FJT64_023738</name>
</gene>
<keyword evidence="6" id="KW-0472">Membrane</keyword>
<keyword evidence="6" id="KW-1133">Transmembrane helix</keyword>
<dbReference type="Pfam" id="PF00057">
    <property type="entry name" value="Ldl_recept_a"/>
    <property type="match status" value="1"/>
</dbReference>
<dbReference type="InterPro" id="IPR002172">
    <property type="entry name" value="LDrepeatLR_classA_rpt"/>
</dbReference>
<evidence type="ECO:0000256" key="1">
    <source>
        <dbReference type="ARBA" id="ARBA00022737"/>
    </source>
</evidence>
<dbReference type="SMART" id="SM00192">
    <property type="entry name" value="LDLa"/>
    <property type="match status" value="1"/>
</dbReference>
<evidence type="ECO:0000256" key="4">
    <source>
        <dbReference type="PROSITE-ProRule" id="PRU00124"/>
    </source>
</evidence>
<evidence type="ECO:0000256" key="6">
    <source>
        <dbReference type="SAM" id="Phobius"/>
    </source>
</evidence>
<dbReference type="EMBL" id="VIIS01000846">
    <property type="protein sequence ID" value="KAF0304442.1"/>
    <property type="molecule type" value="Genomic_DNA"/>
</dbReference>
<dbReference type="InterPro" id="IPR035914">
    <property type="entry name" value="Sperma_CUB_dom_sf"/>
</dbReference>
<proteinExistence type="predicted"/>
<evidence type="ECO:0000313" key="9">
    <source>
        <dbReference type="Proteomes" id="UP000440578"/>
    </source>
</evidence>
<keyword evidence="9" id="KW-1185">Reference proteome</keyword>
<feature type="region of interest" description="Disordered" evidence="5">
    <location>
        <begin position="480"/>
        <end position="585"/>
    </location>
</feature>
<evidence type="ECO:0000256" key="3">
    <source>
        <dbReference type="PROSITE-ProRule" id="PRU00059"/>
    </source>
</evidence>
<feature type="disulfide bond" evidence="4">
    <location>
        <begin position="326"/>
        <end position="344"/>
    </location>
</feature>
<feature type="compositionally biased region" description="Pro residues" evidence="5">
    <location>
        <begin position="499"/>
        <end position="509"/>
    </location>
</feature>
<dbReference type="SUPFAM" id="SSF49854">
    <property type="entry name" value="Spermadhesin, CUB domain"/>
    <property type="match status" value="2"/>
</dbReference>
<dbReference type="PANTHER" id="PTHR24251:SF28">
    <property type="entry name" value="NEUROPILIN AND TOLLOID-LIKE, ISOFORM B"/>
    <property type="match status" value="1"/>
</dbReference>
<keyword evidence="6" id="KW-0812">Transmembrane</keyword>
<sequence length="585" mass="65759">MCRPRGRPGAAPVSITTAGSSPGNLLAFFCIASLASTVCPAGRLSERQANQRFSDCFNFSRGNEFLREFYSPGWPAMYPKGVTCERTISAPEGYHIEIDFRGTFDVEESPHCENDYLLIRDGKESYSHVLARLCGHHFPDTIRSTRNHLWLQFKSDATIEYKGFHAVYTFHEDESYIKAPECKFEVSGPEVIISTGNITEQYRDFIDQAIDKGMSLDCSWRVIVPNDKEIQISFKTFRLNKPNECEQNFVQILYGSELYLNSTKRFCSSKADSVKLPKGQDVTFRYFATPPTLPGLLDEDDPTTVVAVATELRERKEDCREDEFDCDDLYCISAKLVCNGNFNCDKQLDEKNCDLGKDSDAPELLTSANVTIMVIGAALLFGLCFSVCWNCVRKLREDLREKEASTSSEIVRQSREADLDTLPETMPRVRSRVTLDDGGCYVPGVELKLLPERRNGSTRLVREDLIDLDVDTTDCGCQTAAAASRRRDSRDSCASGSSTPPPPPPPCRPPSSVYRGRHHEPHMGYDTAPRPRPRVRPRDEEEDEDEDRSGMATPRSYRSEAVIEMVPRPASRHSARSAPDVVVKL</sequence>
<dbReference type="PROSITE" id="PS50068">
    <property type="entry name" value="LDLRA_2"/>
    <property type="match status" value="1"/>
</dbReference>
<feature type="domain" description="CUB" evidence="7">
    <location>
        <begin position="56"/>
        <end position="171"/>
    </location>
</feature>
<comment type="caution">
    <text evidence="3">Lacks conserved residue(s) required for the propagation of feature annotation.</text>
</comment>
<dbReference type="Gene3D" id="4.10.400.10">
    <property type="entry name" value="Low-density Lipoprotein Receptor"/>
    <property type="match status" value="1"/>
</dbReference>
<evidence type="ECO:0000256" key="5">
    <source>
        <dbReference type="SAM" id="MobiDB-lite"/>
    </source>
</evidence>
<dbReference type="OrthoDB" id="9971251at2759"/>
<evidence type="ECO:0000256" key="2">
    <source>
        <dbReference type="ARBA" id="ARBA00023157"/>
    </source>
</evidence>
<evidence type="ECO:0000259" key="7">
    <source>
        <dbReference type="PROSITE" id="PS01180"/>
    </source>
</evidence>
<comment type="caution">
    <text evidence="8">The sequence shown here is derived from an EMBL/GenBank/DDBJ whole genome shotgun (WGS) entry which is preliminary data.</text>
</comment>
<dbReference type="PANTHER" id="PTHR24251">
    <property type="entry name" value="OVOCHYMASE-RELATED"/>
    <property type="match status" value="1"/>
</dbReference>